<dbReference type="Pfam" id="PF24492">
    <property type="entry name" value="HEAT_ECM29"/>
    <property type="match status" value="1"/>
</dbReference>
<accession>A0A3N4KN82</accession>
<dbReference type="GO" id="GO:0005634">
    <property type="term" value="C:nucleus"/>
    <property type="evidence" value="ECO:0007669"/>
    <property type="project" value="TreeGrafter"/>
</dbReference>
<evidence type="ECO:0000313" key="7">
    <source>
        <dbReference type="EMBL" id="RPB12054.1"/>
    </source>
</evidence>
<feature type="domain" description="Proteasome adapter and scaffold protein ECM29 HEAT-repeat" evidence="6">
    <location>
        <begin position="1319"/>
        <end position="1478"/>
    </location>
</feature>
<dbReference type="InterPro" id="IPR016024">
    <property type="entry name" value="ARM-type_fold"/>
</dbReference>
<evidence type="ECO:0000256" key="4">
    <source>
        <dbReference type="ARBA" id="ARBA00022942"/>
    </source>
</evidence>
<dbReference type="GO" id="GO:0000502">
    <property type="term" value="C:proteasome complex"/>
    <property type="evidence" value="ECO:0007669"/>
    <property type="project" value="UniProtKB-KW"/>
</dbReference>
<dbReference type="InterPro" id="IPR055443">
    <property type="entry name" value="HEAT_ECM29"/>
</dbReference>
<evidence type="ECO:0000313" key="8">
    <source>
        <dbReference type="Proteomes" id="UP000277580"/>
    </source>
</evidence>
<reference evidence="7 8" key="1">
    <citation type="journal article" date="2018" name="Nat. Ecol. Evol.">
        <title>Pezizomycetes genomes reveal the molecular basis of ectomycorrhizal truffle lifestyle.</title>
        <authorList>
            <person name="Murat C."/>
            <person name="Payen T."/>
            <person name="Noel B."/>
            <person name="Kuo A."/>
            <person name="Morin E."/>
            <person name="Chen J."/>
            <person name="Kohler A."/>
            <person name="Krizsan K."/>
            <person name="Balestrini R."/>
            <person name="Da Silva C."/>
            <person name="Montanini B."/>
            <person name="Hainaut M."/>
            <person name="Levati E."/>
            <person name="Barry K.W."/>
            <person name="Belfiori B."/>
            <person name="Cichocki N."/>
            <person name="Clum A."/>
            <person name="Dockter R.B."/>
            <person name="Fauchery L."/>
            <person name="Guy J."/>
            <person name="Iotti M."/>
            <person name="Le Tacon F."/>
            <person name="Lindquist E.A."/>
            <person name="Lipzen A."/>
            <person name="Malagnac F."/>
            <person name="Mello A."/>
            <person name="Molinier V."/>
            <person name="Miyauchi S."/>
            <person name="Poulain J."/>
            <person name="Riccioni C."/>
            <person name="Rubini A."/>
            <person name="Sitrit Y."/>
            <person name="Splivallo R."/>
            <person name="Traeger S."/>
            <person name="Wang M."/>
            <person name="Zifcakova L."/>
            <person name="Wipf D."/>
            <person name="Zambonelli A."/>
            <person name="Paolocci F."/>
            <person name="Nowrousian M."/>
            <person name="Ottonello S."/>
            <person name="Baldrian P."/>
            <person name="Spatafora J.W."/>
            <person name="Henrissat B."/>
            <person name="Nagy L.G."/>
            <person name="Aury J.M."/>
            <person name="Wincker P."/>
            <person name="Grigoriev I.V."/>
            <person name="Bonfante P."/>
            <person name="Martin F.M."/>
        </authorList>
    </citation>
    <scope>NUCLEOTIDE SEQUENCE [LARGE SCALE GENOMIC DNA]</scope>
    <source>
        <strain evidence="7 8">CCBAS932</strain>
    </source>
</reference>
<evidence type="ECO:0000256" key="1">
    <source>
        <dbReference type="ARBA" id="ARBA00004496"/>
    </source>
</evidence>
<dbReference type="Pfam" id="PF13001">
    <property type="entry name" value="ECM29_N"/>
    <property type="match status" value="1"/>
</dbReference>
<keyword evidence="8" id="KW-1185">Reference proteome</keyword>
<dbReference type="STRING" id="1392247.A0A3N4KN82"/>
<dbReference type="FunCoup" id="A0A3N4KN82">
    <property type="interactions" value="972"/>
</dbReference>
<keyword evidence="2" id="KW-0963">Cytoplasm</keyword>
<evidence type="ECO:0000259" key="5">
    <source>
        <dbReference type="Pfam" id="PF13001"/>
    </source>
</evidence>
<dbReference type="Proteomes" id="UP000277580">
    <property type="component" value="Unassembled WGS sequence"/>
</dbReference>
<dbReference type="InterPro" id="IPR024372">
    <property type="entry name" value="Ecm29_N"/>
</dbReference>
<dbReference type="PANTHER" id="PTHR23346">
    <property type="entry name" value="TRANSLATIONAL ACTIVATOR GCN1-RELATED"/>
    <property type="match status" value="1"/>
</dbReference>
<name>A0A3N4KN82_9PEZI</name>
<proteinExistence type="predicted"/>
<dbReference type="OrthoDB" id="16066at2759"/>
<dbReference type="EMBL" id="ML119131">
    <property type="protein sequence ID" value="RPB12054.1"/>
    <property type="molecule type" value="Genomic_DNA"/>
</dbReference>
<sequence>MSEPDEAKELRLCNNVELKIALAESDDKLQRLLNLYLAPLLLKLASPHVNVRNKVISICQHVNTRIKSPTFLLPVAALLGQFKDPEIGGKYPLIRNFDLMYVQTGIERLPVAERLALLPPLLKDISKHDNHVHQRALFNILLKILPFFEPPPRGTNEDTALRVTLGFAENPEDAAWVAGWISKLMLLNLSVFSTPQAQQSGTQRSSCPGLSPDDFEFLTLGGKRETFTPFSVLADIKKSVLKFLASGAFIGGERFFPTLIGASDSNSAVSGPAEDIYKRSLPAVSLDDQDVVAKLYTLYFGSPTTGMPAVKVVLQARIVALLAKSSTAVEIKWKKEIIRIVESALETDYLRLRQAAFGFVNWASRIGGEEVMVAVAGEVVEKVRYWILSTDSEDNGIGNNNGTVDEIRGYAYESLGLLAKRSPRIVIEPEWKILKFLFGRLRDEHVGSVGVSVEGALSMLLPVIARANMDRDTEYGLEELIVDQMIAKKGRSTRFSAVRYANRTLEFGNVVGRWANLLAIGRKGERGEVVEEAKKGLHPYYYRLLNPEEKHPAYKPQTSDEMDVDVDNQRASNKKDKFAFPSFSTILEYFFNTQHNAITWGLDDLLVAKSMPVEVFSTALAFVRRVAFMEALDGEEILVDEDWERKLDTAVERDDKVREKLQVYFRRLSKEKPDTLEQFMRVAWEGMVYGGTGVEGVRDVWVELVGVVPNFMLEEFSSKVGVLRRCAFTGTKPEGRATAARALGLLGSHPTVDQSVLKVLLSEMADGAESWEKAGGQGLNRVHGGILVLGYLLARLSLRGRLDVLDPETTTRCIDVIIAVLLEARDQMVLDAAITAFSEICIFGVLSGNRLEKSKSDKILERLGELGKKGKEKAILTLGYFSIIFHDIEVAESSVGEGKGDNTVKNILETLFSLHENRQIEVNFATGEAVASVAGGWGSKGVKAKVDLDGFQDSIVRGKDTTRLKTVVARVLGFVKETKPALRKATCVWMLSLLEFLGESAEVQSKLGEMQRAFRGFLVDRDDLVQETAARGLTMVYERGDSSTKDELVKNLISSFTGEKRTLTGNVSADTELFEPGALPTGDGSISTYKDIMSLASEVGDPSLVYKFMSLARHNSLWSSRAAFGRFGLGSILSSSDVLKHNPKLYPKLYRYRFDPNPNVAKSMEDIWKSLVGSDEREVLEVWFETIIEDLLDQALGREWRTRESCCNAIGELVQGRGVEKYAKYLERIWAVAFKVLDDVKESVRTAAMKLCRVLTAAMIKIVDVNAGSSPKDAETVLKSLMPFLMGSSGLEAEAKEVQIFALRTLLQLVKTGGKAVLPYVPSLVDKFVALLSSLEPEVVNYLHLNAEKYNTTGDDIDRMRLSNVRGSPMMDAIERCLDLLDGETMKTFIPQLQKTVRKALGLPSKVGCSRIIVTLVVRHGFISKPYADDLLKTIQSSLQDRNETVMVSYASAAGYLCRIASDEKILGLVSYARKLYFEGEDEKPRALAGEIVYAICKHATDRFNALAVDVLPFIFVGKHDPEKSVNEVFGKAWSENTGGTGAIKLYLAEIIDMTKTHLTSQRWAIKQTAALSLADACKSIGNDLSAEQLHLLWPVLLSATSGKSWDGKEAVLEALVLLAINGKAHFGKNEEKLMELRKIVLREAKRNNPIYRSSALKSLGSLADGFDQLDLFEEAHDIVNSSVSKDNEDDMDIDAPDGRSIKVIQQVTIINGLLALSYAFQPKHNKSAAKTESEVIQILDLVDECTAGANYEVKTCGAECIEHIIGKLSSVTLTLDDKIWDTLLGRIWPRIQENSTDRGHESVRLKSASAIVGLLNLKGHGSIWGKIREDLREILAEERSSVVLQIMEPAVTRFLLQ</sequence>
<dbReference type="Pfam" id="PF23731">
    <property type="entry name" value="ARM_ECM29_C"/>
    <property type="match status" value="1"/>
</dbReference>
<dbReference type="SUPFAM" id="SSF48371">
    <property type="entry name" value="ARM repeat"/>
    <property type="match status" value="2"/>
</dbReference>
<dbReference type="InParanoid" id="A0A3N4KN82"/>
<evidence type="ECO:0000259" key="6">
    <source>
        <dbReference type="Pfam" id="PF24492"/>
    </source>
</evidence>
<evidence type="ECO:0000256" key="2">
    <source>
        <dbReference type="ARBA" id="ARBA00022490"/>
    </source>
</evidence>
<dbReference type="PANTHER" id="PTHR23346:SF19">
    <property type="entry name" value="PROTEASOME ADAPTER AND SCAFFOLD PROTEIN ECM29"/>
    <property type="match status" value="1"/>
</dbReference>
<evidence type="ECO:0000256" key="3">
    <source>
        <dbReference type="ARBA" id="ARBA00022737"/>
    </source>
</evidence>
<comment type="subcellular location">
    <subcellularLocation>
        <location evidence="1">Cytoplasm</location>
    </subcellularLocation>
</comment>
<dbReference type="GO" id="GO:0036503">
    <property type="term" value="P:ERAD pathway"/>
    <property type="evidence" value="ECO:0007669"/>
    <property type="project" value="TreeGrafter"/>
</dbReference>
<protein>
    <submittedName>
        <fullName evidence="7">ARM repeat-containing protein</fullName>
    </submittedName>
</protein>
<dbReference type="Gene3D" id="1.25.10.10">
    <property type="entry name" value="Leucine-rich Repeat Variant"/>
    <property type="match status" value="2"/>
</dbReference>
<dbReference type="GO" id="GO:0005737">
    <property type="term" value="C:cytoplasm"/>
    <property type="evidence" value="ECO:0007669"/>
    <property type="project" value="UniProtKB-SubCell"/>
</dbReference>
<keyword evidence="4" id="KW-0647">Proteasome</keyword>
<feature type="domain" description="Proteasome component Ecm29 N-terminal" evidence="5">
    <location>
        <begin position="14"/>
        <end position="519"/>
    </location>
</feature>
<dbReference type="InterPro" id="IPR011989">
    <property type="entry name" value="ARM-like"/>
</dbReference>
<dbReference type="GO" id="GO:0060090">
    <property type="term" value="F:molecular adaptor activity"/>
    <property type="evidence" value="ECO:0007669"/>
    <property type="project" value="InterPro"/>
</dbReference>
<organism evidence="7 8">
    <name type="scientific">Morchella conica CCBAS932</name>
    <dbReference type="NCBI Taxonomy" id="1392247"/>
    <lineage>
        <taxon>Eukaryota</taxon>
        <taxon>Fungi</taxon>
        <taxon>Dikarya</taxon>
        <taxon>Ascomycota</taxon>
        <taxon>Pezizomycotina</taxon>
        <taxon>Pezizomycetes</taxon>
        <taxon>Pezizales</taxon>
        <taxon>Morchellaceae</taxon>
        <taxon>Morchella</taxon>
    </lineage>
</organism>
<keyword evidence="3" id="KW-0677">Repeat</keyword>
<dbReference type="GO" id="GO:0043248">
    <property type="term" value="P:proteasome assembly"/>
    <property type="evidence" value="ECO:0007669"/>
    <property type="project" value="InterPro"/>
</dbReference>
<gene>
    <name evidence="7" type="ORF">P167DRAFT_574719</name>
</gene>